<evidence type="ECO:0000256" key="1">
    <source>
        <dbReference type="SAM" id="MobiDB-lite"/>
    </source>
</evidence>
<sequence length="317" mass="35474">MFDLPDAKRVRREELFGSDDDEIVGGVEEEEEEEELRAKLSARLSGLLSIPTSAPPLATPTEGGAAGGEGDEKNKDEPLQFEFKLFSTSAPSTKVILASKEDELLPDADEGAIARERPLSYYIRPELTADERRQFEFAAVSGDDVKRWSGQRAWGLEVPWRVVKIQVPRATYHKLEKALRQLYPSGGESEDGAGMGGVTDGMEGVIGGKTETEGKKKVRPGKRRRIALRVKLAETKRKQEEMKKKQEAQEKERMTKEEHLREKKKRLNREKKLKRRQKEKEKKMMGTKGDGSQQGGSVAGGNNRDEDESMSDGEGDE</sequence>
<dbReference type="EMBL" id="MU853848">
    <property type="protein sequence ID" value="KAK3937680.1"/>
    <property type="molecule type" value="Genomic_DNA"/>
</dbReference>
<feature type="region of interest" description="Disordered" evidence="1">
    <location>
        <begin position="185"/>
        <end position="317"/>
    </location>
</feature>
<comment type="caution">
    <text evidence="2">The sequence shown here is derived from an EMBL/GenBank/DDBJ whole genome shotgun (WGS) entry which is preliminary data.</text>
</comment>
<dbReference type="Pfam" id="PF09428">
    <property type="entry name" value="DUF2011"/>
    <property type="match status" value="1"/>
</dbReference>
<dbReference type="Proteomes" id="UP001303473">
    <property type="component" value="Unassembled WGS sequence"/>
</dbReference>
<feature type="compositionally biased region" description="Basic residues" evidence="1">
    <location>
        <begin position="262"/>
        <end position="277"/>
    </location>
</feature>
<protein>
    <submittedName>
        <fullName evidence="2">Uncharacterized protein</fullName>
    </submittedName>
</protein>
<feature type="compositionally biased region" description="Acidic residues" evidence="1">
    <location>
        <begin position="18"/>
        <end position="35"/>
    </location>
</feature>
<reference evidence="3" key="1">
    <citation type="journal article" date="2023" name="Mol. Phylogenet. Evol.">
        <title>Genome-scale phylogeny and comparative genomics of the fungal order Sordariales.</title>
        <authorList>
            <person name="Hensen N."/>
            <person name="Bonometti L."/>
            <person name="Westerberg I."/>
            <person name="Brannstrom I.O."/>
            <person name="Guillou S."/>
            <person name="Cros-Aarteil S."/>
            <person name="Calhoun S."/>
            <person name="Haridas S."/>
            <person name="Kuo A."/>
            <person name="Mondo S."/>
            <person name="Pangilinan J."/>
            <person name="Riley R."/>
            <person name="LaButti K."/>
            <person name="Andreopoulos B."/>
            <person name="Lipzen A."/>
            <person name="Chen C."/>
            <person name="Yan M."/>
            <person name="Daum C."/>
            <person name="Ng V."/>
            <person name="Clum A."/>
            <person name="Steindorff A."/>
            <person name="Ohm R.A."/>
            <person name="Martin F."/>
            <person name="Silar P."/>
            <person name="Natvig D.O."/>
            <person name="Lalanne C."/>
            <person name="Gautier V."/>
            <person name="Ament-Velasquez S.L."/>
            <person name="Kruys A."/>
            <person name="Hutchinson M.I."/>
            <person name="Powell A.J."/>
            <person name="Barry K."/>
            <person name="Miller A.N."/>
            <person name="Grigoriev I.V."/>
            <person name="Debuchy R."/>
            <person name="Gladieux P."/>
            <person name="Hiltunen Thoren M."/>
            <person name="Johannesson H."/>
        </authorList>
    </citation>
    <scope>NUCLEOTIDE SEQUENCE [LARGE SCALE GENOMIC DNA]</scope>
    <source>
        <strain evidence="3">CBS 340.73</strain>
    </source>
</reference>
<gene>
    <name evidence="2" type="ORF">QBC46DRAFT_266984</name>
</gene>
<evidence type="ECO:0000313" key="2">
    <source>
        <dbReference type="EMBL" id="KAK3937680.1"/>
    </source>
</evidence>
<feature type="compositionally biased region" description="Acidic residues" evidence="1">
    <location>
        <begin position="305"/>
        <end position="317"/>
    </location>
</feature>
<organism evidence="2 3">
    <name type="scientific">Diplogelasinospora grovesii</name>
    <dbReference type="NCBI Taxonomy" id="303347"/>
    <lineage>
        <taxon>Eukaryota</taxon>
        <taxon>Fungi</taxon>
        <taxon>Dikarya</taxon>
        <taxon>Ascomycota</taxon>
        <taxon>Pezizomycotina</taxon>
        <taxon>Sordariomycetes</taxon>
        <taxon>Sordariomycetidae</taxon>
        <taxon>Sordariales</taxon>
        <taxon>Diplogelasinosporaceae</taxon>
        <taxon>Diplogelasinospora</taxon>
    </lineage>
</organism>
<feature type="compositionally biased region" description="Gly residues" evidence="1">
    <location>
        <begin position="288"/>
        <end position="299"/>
    </location>
</feature>
<name>A0AAN6N2Q0_9PEZI</name>
<dbReference type="InterPro" id="IPR018555">
    <property type="entry name" value="C630.06c-like"/>
</dbReference>
<feature type="compositionally biased region" description="Gly residues" evidence="1">
    <location>
        <begin position="193"/>
        <end position="207"/>
    </location>
</feature>
<dbReference type="AlphaFoldDB" id="A0AAN6N2Q0"/>
<accession>A0AAN6N2Q0</accession>
<feature type="region of interest" description="Disordered" evidence="1">
    <location>
        <begin position="18"/>
        <end position="37"/>
    </location>
</feature>
<evidence type="ECO:0000313" key="3">
    <source>
        <dbReference type="Proteomes" id="UP001303473"/>
    </source>
</evidence>
<keyword evidence="3" id="KW-1185">Reference proteome</keyword>
<proteinExistence type="predicted"/>
<feature type="region of interest" description="Disordered" evidence="1">
    <location>
        <begin position="49"/>
        <end position="75"/>
    </location>
</feature>
<feature type="compositionally biased region" description="Basic residues" evidence="1">
    <location>
        <begin position="216"/>
        <end position="228"/>
    </location>
</feature>
<feature type="compositionally biased region" description="Basic and acidic residues" evidence="1">
    <location>
        <begin position="231"/>
        <end position="261"/>
    </location>
</feature>